<feature type="domain" description="Myb/SANT-like DNA-binding" evidence="7">
    <location>
        <begin position="9"/>
        <end position="80"/>
    </location>
</feature>
<gene>
    <name evidence="8" type="ORF">O3G_MSEX013821</name>
</gene>
<dbReference type="EMBL" id="JH668973">
    <property type="protein sequence ID" value="KAG6463354.1"/>
    <property type="molecule type" value="Genomic_DNA"/>
</dbReference>
<comment type="caution">
    <text evidence="8">The sequence shown here is derived from an EMBL/GenBank/DDBJ whole genome shotgun (WGS) entry which is preliminary data.</text>
</comment>
<keyword evidence="9" id="KW-1185">Reference proteome</keyword>
<accession>A0A922CYI8</accession>
<evidence type="ECO:0000313" key="9">
    <source>
        <dbReference type="Proteomes" id="UP000791440"/>
    </source>
</evidence>
<reference evidence="8" key="2">
    <citation type="submission" date="2020-12" db="EMBL/GenBank/DDBJ databases">
        <authorList>
            <person name="Kanost M."/>
        </authorList>
    </citation>
    <scope>NUCLEOTIDE SEQUENCE</scope>
</reference>
<keyword evidence="3" id="KW-0805">Transcription regulation</keyword>
<organism evidence="8 9">
    <name type="scientific">Manduca sexta</name>
    <name type="common">Tobacco hawkmoth</name>
    <name type="synonym">Tobacco hornworm</name>
    <dbReference type="NCBI Taxonomy" id="7130"/>
    <lineage>
        <taxon>Eukaryota</taxon>
        <taxon>Metazoa</taxon>
        <taxon>Ecdysozoa</taxon>
        <taxon>Arthropoda</taxon>
        <taxon>Hexapoda</taxon>
        <taxon>Insecta</taxon>
        <taxon>Pterygota</taxon>
        <taxon>Neoptera</taxon>
        <taxon>Endopterygota</taxon>
        <taxon>Lepidoptera</taxon>
        <taxon>Glossata</taxon>
        <taxon>Ditrysia</taxon>
        <taxon>Bombycoidea</taxon>
        <taxon>Sphingidae</taxon>
        <taxon>Sphinginae</taxon>
        <taxon>Sphingini</taxon>
        <taxon>Manduca</taxon>
    </lineage>
</organism>
<evidence type="ECO:0000256" key="1">
    <source>
        <dbReference type="ARBA" id="ARBA00011764"/>
    </source>
</evidence>
<protein>
    <recommendedName>
        <fullName evidence="2">Regulatory protein zeste</fullName>
    </recommendedName>
</protein>
<evidence type="ECO:0000256" key="2">
    <source>
        <dbReference type="ARBA" id="ARBA00016807"/>
    </source>
</evidence>
<feature type="compositionally biased region" description="Basic and acidic residues" evidence="6">
    <location>
        <begin position="99"/>
        <end position="109"/>
    </location>
</feature>
<sequence length="155" mass="17689">MDPTKRHATAAQVSALVDFMQEHSELAKGLVSTGSERDDLEAKWKEITCILNSMGGAIKSVDKWKQTWRDFKANNRKRALKHQQSAGDTGYSDLSGDSTHSESDYEPPKKKYAPFDEEIIRIERDKLELDKEYKFKKIEVLSRIATALEQLAKKD</sequence>
<evidence type="ECO:0000256" key="4">
    <source>
        <dbReference type="ARBA" id="ARBA00023163"/>
    </source>
</evidence>
<evidence type="ECO:0000256" key="3">
    <source>
        <dbReference type="ARBA" id="ARBA00023015"/>
    </source>
</evidence>
<feature type="region of interest" description="Disordered" evidence="6">
    <location>
        <begin position="75"/>
        <end position="111"/>
    </location>
</feature>
<evidence type="ECO:0000259" key="7">
    <source>
        <dbReference type="Pfam" id="PF13873"/>
    </source>
</evidence>
<evidence type="ECO:0000313" key="8">
    <source>
        <dbReference type="EMBL" id="KAG6463354.1"/>
    </source>
</evidence>
<dbReference type="Proteomes" id="UP000791440">
    <property type="component" value="Unassembled WGS sequence"/>
</dbReference>
<comment type="subunit">
    <text evidence="1">Self-associates forming complexes of several hundred monomers.</text>
</comment>
<proteinExistence type="predicted"/>
<dbReference type="InterPro" id="IPR028002">
    <property type="entry name" value="Myb_DNA-bind_5"/>
</dbReference>
<reference evidence="8" key="1">
    <citation type="journal article" date="2016" name="Insect Biochem. Mol. Biol.">
        <title>Multifaceted biological insights from a draft genome sequence of the tobacco hornworm moth, Manduca sexta.</title>
        <authorList>
            <person name="Kanost M.R."/>
            <person name="Arrese E.L."/>
            <person name="Cao X."/>
            <person name="Chen Y.R."/>
            <person name="Chellapilla S."/>
            <person name="Goldsmith M.R."/>
            <person name="Grosse-Wilde E."/>
            <person name="Heckel D.G."/>
            <person name="Herndon N."/>
            <person name="Jiang H."/>
            <person name="Papanicolaou A."/>
            <person name="Qu J."/>
            <person name="Soulages J.L."/>
            <person name="Vogel H."/>
            <person name="Walters J."/>
            <person name="Waterhouse R.M."/>
            <person name="Ahn S.J."/>
            <person name="Almeida F.C."/>
            <person name="An C."/>
            <person name="Aqrawi P."/>
            <person name="Bretschneider A."/>
            <person name="Bryant W.B."/>
            <person name="Bucks S."/>
            <person name="Chao H."/>
            <person name="Chevignon G."/>
            <person name="Christen J.M."/>
            <person name="Clarke D.F."/>
            <person name="Dittmer N.T."/>
            <person name="Ferguson L.C.F."/>
            <person name="Garavelou S."/>
            <person name="Gordon K.H.J."/>
            <person name="Gunaratna R.T."/>
            <person name="Han Y."/>
            <person name="Hauser F."/>
            <person name="He Y."/>
            <person name="Heidel-Fischer H."/>
            <person name="Hirsh A."/>
            <person name="Hu Y."/>
            <person name="Jiang H."/>
            <person name="Kalra D."/>
            <person name="Klinner C."/>
            <person name="Konig C."/>
            <person name="Kovar C."/>
            <person name="Kroll A.R."/>
            <person name="Kuwar S.S."/>
            <person name="Lee S.L."/>
            <person name="Lehman R."/>
            <person name="Li K."/>
            <person name="Li Z."/>
            <person name="Liang H."/>
            <person name="Lovelace S."/>
            <person name="Lu Z."/>
            <person name="Mansfield J.H."/>
            <person name="McCulloch K.J."/>
            <person name="Mathew T."/>
            <person name="Morton B."/>
            <person name="Muzny D.M."/>
            <person name="Neunemann D."/>
            <person name="Ongeri F."/>
            <person name="Pauchet Y."/>
            <person name="Pu L.L."/>
            <person name="Pyrousis I."/>
            <person name="Rao X.J."/>
            <person name="Redding A."/>
            <person name="Roesel C."/>
            <person name="Sanchez-Gracia A."/>
            <person name="Schaack S."/>
            <person name="Shukla A."/>
            <person name="Tetreau G."/>
            <person name="Wang Y."/>
            <person name="Xiong G.H."/>
            <person name="Traut W."/>
            <person name="Walsh T.K."/>
            <person name="Worley K.C."/>
            <person name="Wu D."/>
            <person name="Wu W."/>
            <person name="Wu Y.Q."/>
            <person name="Zhang X."/>
            <person name="Zou Z."/>
            <person name="Zucker H."/>
            <person name="Briscoe A.D."/>
            <person name="Burmester T."/>
            <person name="Clem R.J."/>
            <person name="Feyereisen R."/>
            <person name="Grimmelikhuijzen C.J.P."/>
            <person name="Hamodrakas S.J."/>
            <person name="Hansson B.S."/>
            <person name="Huguet E."/>
            <person name="Jermiin L.S."/>
            <person name="Lan Q."/>
            <person name="Lehman H.K."/>
            <person name="Lorenzen M."/>
            <person name="Merzendorfer H."/>
            <person name="Michalopoulos I."/>
            <person name="Morton D.B."/>
            <person name="Muthukrishnan S."/>
            <person name="Oakeshott J.G."/>
            <person name="Palmer W."/>
            <person name="Park Y."/>
            <person name="Passarelli A.L."/>
            <person name="Rozas J."/>
            <person name="Schwartz L.M."/>
            <person name="Smith W."/>
            <person name="Southgate A."/>
            <person name="Vilcinskas A."/>
            <person name="Vogt R."/>
            <person name="Wang P."/>
            <person name="Werren J."/>
            <person name="Yu X.Q."/>
            <person name="Zhou J.J."/>
            <person name="Brown S.J."/>
            <person name="Scherer S.E."/>
            <person name="Richards S."/>
            <person name="Blissard G.W."/>
        </authorList>
    </citation>
    <scope>NUCLEOTIDE SEQUENCE</scope>
</reference>
<dbReference type="Pfam" id="PF13873">
    <property type="entry name" value="Myb_DNA-bind_5"/>
    <property type="match status" value="1"/>
</dbReference>
<keyword evidence="4" id="KW-0804">Transcription</keyword>
<comment type="function">
    <text evidence="5">Involved in transvection phenomena (= synapsis-dependent gene expression), where the synaptic pairing of chromosomes carrying genes with which zeste interacts influences the expression of these genes. Zeste binds to DNA and stimulates transcription from a nearby promoter.</text>
</comment>
<evidence type="ECO:0000256" key="5">
    <source>
        <dbReference type="ARBA" id="ARBA00025466"/>
    </source>
</evidence>
<name>A0A922CYI8_MANSE</name>
<evidence type="ECO:0000256" key="6">
    <source>
        <dbReference type="SAM" id="MobiDB-lite"/>
    </source>
</evidence>
<dbReference type="AlphaFoldDB" id="A0A922CYI8"/>